<evidence type="ECO:0000313" key="2">
    <source>
        <dbReference type="Proteomes" id="UP000218432"/>
    </source>
</evidence>
<evidence type="ECO:0000313" key="1">
    <source>
        <dbReference type="EMBL" id="BAX57663.1"/>
    </source>
</evidence>
<protein>
    <submittedName>
        <fullName evidence="1">Uncharacterized protein</fullName>
    </submittedName>
</protein>
<reference evidence="1 2" key="1">
    <citation type="journal article" date="2017" name="Genome Announc.">
        <title>Complete Genome Sequence of Burkholderia stabilis FERMP-21014.</title>
        <authorList>
            <person name="Konishi K."/>
            <person name="Kumagai T."/>
            <person name="Sakasegawa S."/>
            <person name="Tamura T."/>
        </authorList>
    </citation>
    <scope>NUCLEOTIDE SEQUENCE [LARGE SCALE GENOMIC DNA]</scope>
    <source>
        <strain evidence="1 2">FERMP-21014</strain>
    </source>
</reference>
<organism evidence="1 2">
    <name type="scientific">Burkholderia stabilis</name>
    <dbReference type="NCBI Taxonomy" id="95485"/>
    <lineage>
        <taxon>Bacteria</taxon>
        <taxon>Pseudomonadati</taxon>
        <taxon>Pseudomonadota</taxon>
        <taxon>Betaproteobacteria</taxon>
        <taxon>Burkholderiales</taxon>
        <taxon>Burkholderiaceae</taxon>
        <taxon>Burkholderia</taxon>
        <taxon>Burkholderia cepacia complex</taxon>
    </lineage>
</organism>
<name>A0A1Y1BCY0_9BURK</name>
<accession>A0A1Y1BCY0</accession>
<dbReference type="Proteomes" id="UP000218432">
    <property type="component" value="Chromosome 1"/>
</dbReference>
<gene>
    <name evidence="1" type="ORF">BSFP_004560</name>
</gene>
<dbReference type="EMBL" id="AP018111">
    <property type="protein sequence ID" value="BAX57663.1"/>
    <property type="molecule type" value="Genomic_DNA"/>
</dbReference>
<dbReference type="AlphaFoldDB" id="A0A1Y1BCY0"/>
<sequence length="116" mass="13373">MLALPALRFQPFRERQDHCQFVLLDTGRHLDLPAVRLCDSRDKRQADAVSRLHRPRYPVKALEDPRTLVDRHARPVARDTQPDSRPIRVGRAVARDLAPPAFADALRHQFPALRIM</sequence>
<proteinExistence type="predicted"/>